<evidence type="ECO:0000313" key="4">
    <source>
        <dbReference type="Proteomes" id="UP000060602"/>
    </source>
</evidence>
<protein>
    <submittedName>
        <fullName evidence="3">Serine hydrolase</fullName>
    </submittedName>
</protein>
<dbReference type="GO" id="GO:0016787">
    <property type="term" value="F:hydrolase activity"/>
    <property type="evidence" value="ECO:0007669"/>
    <property type="project" value="UniProtKB-KW"/>
</dbReference>
<organism evidence="3 4">
    <name type="scientific">Alcaligenes xylosoxydans xylosoxydans</name>
    <name type="common">Achromobacter xylosoxidans</name>
    <dbReference type="NCBI Taxonomy" id="85698"/>
    <lineage>
        <taxon>Bacteria</taxon>
        <taxon>Pseudomonadati</taxon>
        <taxon>Pseudomonadota</taxon>
        <taxon>Betaproteobacteria</taxon>
        <taxon>Burkholderiales</taxon>
        <taxon>Alcaligenaceae</taxon>
        <taxon>Achromobacter</taxon>
    </lineage>
</organism>
<proteinExistence type="predicted"/>
<dbReference type="InterPro" id="IPR050789">
    <property type="entry name" value="Diverse_Enzym_Activities"/>
</dbReference>
<feature type="region of interest" description="Disordered" evidence="1">
    <location>
        <begin position="1"/>
        <end position="20"/>
    </location>
</feature>
<dbReference type="Proteomes" id="UP000060602">
    <property type="component" value="Chromosome"/>
</dbReference>
<reference evidence="4" key="1">
    <citation type="submission" date="2015-12" db="EMBL/GenBank/DDBJ databases">
        <title>FDA dAtabase for Regulatory Grade micrObial Sequences (FDA-ARGOS): Supporting development and validation of Infectious Disease Dx tests.</title>
        <authorList>
            <person name="Case J."/>
            <person name="Tallon L."/>
            <person name="Sadzewicz L."/>
            <person name="Sengamalay N."/>
            <person name="Ott S."/>
            <person name="Godinez A."/>
            <person name="Nagaraj S."/>
            <person name="Nadendla S."/>
            <person name="Sichtig H."/>
        </authorList>
    </citation>
    <scope>NUCLEOTIDE SEQUENCE [LARGE SCALE GENOMIC DNA]</scope>
    <source>
        <strain evidence="4">FDAARGOS_147</strain>
    </source>
</reference>
<feature type="domain" description="Beta-lactamase-related" evidence="2">
    <location>
        <begin position="113"/>
        <end position="394"/>
    </location>
</feature>
<sequence length="399" mass="43450">MIRAMATDPTSRMTPARARRPGRTAWRLALGLAALVAAAYAATAVMEIPPPHTLWRLEVSAPSRRGDLLPVRQVPASATPSALASSPWPPPATVPWKGAEIPFTRFLQDTATNALVVLRDGQLEYEWYRPGVRATDTQSSWSMAKSVVSLLVGQAIARGELREDDRLTALLPELAGAGDYDRVTLGHLLDMASGIDVSENYRAYWPFTGTARMYLTRDLAGFVRDHRQMHFTPGSDGDYRSIDTQLLGMALTRVTGKSLADLLTERLWGPMGAQSAATWNLDQPGGVEKAFCCLNATARDFARVGQRVLEAGQGGGLVPAAWVARIAHPAPHAVDGWGYAAQWWQLDPAGGPDFAAVGIHGQYLYVHPGRRVVIVKLSDYGENQDERETYAALRAIADR</sequence>
<accession>A0A2L0PU18</accession>
<evidence type="ECO:0000313" key="3">
    <source>
        <dbReference type="EMBL" id="AUZ18212.1"/>
    </source>
</evidence>
<dbReference type="Gene3D" id="3.40.710.10">
    <property type="entry name" value="DD-peptidase/beta-lactamase superfamily"/>
    <property type="match status" value="1"/>
</dbReference>
<dbReference type="PANTHER" id="PTHR43283:SF7">
    <property type="entry name" value="BETA-LACTAMASE-RELATED DOMAIN-CONTAINING PROTEIN"/>
    <property type="match status" value="1"/>
</dbReference>
<evidence type="ECO:0000259" key="2">
    <source>
        <dbReference type="Pfam" id="PF00144"/>
    </source>
</evidence>
<dbReference type="PANTHER" id="PTHR43283">
    <property type="entry name" value="BETA-LACTAMASE-RELATED"/>
    <property type="match status" value="1"/>
</dbReference>
<dbReference type="InterPro" id="IPR001466">
    <property type="entry name" value="Beta-lactam-related"/>
</dbReference>
<gene>
    <name evidence="3" type="ORF">AL504_28660</name>
</gene>
<keyword evidence="3" id="KW-0378">Hydrolase</keyword>
<dbReference type="InterPro" id="IPR012338">
    <property type="entry name" value="Beta-lactam/transpept-like"/>
</dbReference>
<dbReference type="EMBL" id="CP014060">
    <property type="protein sequence ID" value="AUZ18212.1"/>
    <property type="molecule type" value="Genomic_DNA"/>
</dbReference>
<name>A0A2L0PU18_ALCXX</name>
<evidence type="ECO:0000256" key="1">
    <source>
        <dbReference type="SAM" id="MobiDB-lite"/>
    </source>
</evidence>
<dbReference type="Pfam" id="PF00144">
    <property type="entry name" value="Beta-lactamase"/>
    <property type="match status" value="1"/>
</dbReference>
<dbReference type="AlphaFoldDB" id="A0A2L0PU18"/>
<dbReference type="SUPFAM" id="SSF56601">
    <property type="entry name" value="beta-lactamase/transpeptidase-like"/>
    <property type="match status" value="1"/>
</dbReference>